<feature type="region of interest" description="Disordered" evidence="1">
    <location>
        <begin position="21"/>
        <end position="40"/>
    </location>
</feature>
<sequence>MTRGRLVAWVVLGLAMTGCGGDPAGQPPRSATNTPGSTPAQVDLGRAAPVWWDADGLHRGDVVAETSVHPEADAIGGLAVRRLALVRTGAVYRDARTGQVWFHPWDDTPHVIGRSTVAGPGGDPEGDVAVWFDGRDLVVYDTARDEVVSRSQEAVAVSPSAEYAEHVGHGNGWVHVSSSQVVWRYEGQEGHDLARRDLVTGTSEVPWQPRPASGTEAGSGVSFVDVSSRSAVWVGGQEHAGRGTYVYDRAGSARTRTVGATLEYPGRLSPDGTWLLTAEIADGTHGVAFTELSSGETWKPFEEDTYAFFSWAYGDVAVMLVNRRVPEGSWTLTSCTPATRTCVEVDTRGAVALPTP</sequence>
<proteinExistence type="predicted"/>
<evidence type="ECO:0000313" key="2">
    <source>
        <dbReference type="EMBL" id="GHE18110.1"/>
    </source>
</evidence>
<dbReference type="SUPFAM" id="SSF82171">
    <property type="entry name" value="DPP6 N-terminal domain-like"/>
    <property type="match status" value="1"/>
</dbReference>
<dbReference type="EMBL" id="BNAD01000008">
    <property type="protein sequence ID" value="GHE18110.1"/>
    <property type="molecule type" value="Genomic_DNA"/>
</dbReference>
<organism evidence="2 3">
    <name type="scientific">Nocardioides flavus</name>
    <name type="common">ex Wang et al. 2016</name>
    <dbReference type="NCBI Taxonomy" id="2058780"/>
    <lineage>
        <taxon>Bacteria</taxon>
        <taxon>Bacillati</taxon>
        <taxon>Actinomycetota</taxon>
        <taxon>Actinomycetes</taxon>
        <taxon>Propionibacteriales</taxon>
        <taxon>Nocardioidaceae</taxon>
        <taxon>Nocardioides</taxon>
    </lineage>
</organism>
<comment type="caution">
    <text evidence="2">The sequence shown here is derived from an EMBL/GenBank/DDBJ whole genome shotgun (WGS) entry which is preliminary data.</text>
</comment>
<evidence type="ECO:0008006" key="4">
    <source>
        <dbReference type="Google" id="ProtNLM"/>
    </source>
</evidence>
<dbReference type="PROSITE" id="PS51257">
    <property type="entry name" value="PROKAR_LIPOPROTEIN"/>
    <property type="match status" value="1"/>
</dbReference>
<evidence type="ECO:0000313" key="3">
    <source>
        <dbReference type="Proteomes" id="UP000597341"/>
    </source>
</evidence>
<name>A0ABQ3HKA5_9ACTN</name>
<dbReference type="Proteomes" id="UP000597341">
    <property type="component" value="Unassembled WGS sequence"/>
</dbReference>
<reference evidence="3" key="1">
    <citation type="journal article" date="2019" name="Int. J. Syst. Evol. Microbiol.">
        <title>The Global Catalogue of Microorganisms (GCM) 10K type strain sequencing project: providing services to taxonomists for standard genome sequencing and annotation.</title>
        <authorList>
            <consortium name="The Broad Institute Genomics Platform"/>
            <consortium name="The Broad Institute Genome Sequencing Center for Infectious Disease"/>
            <person name="Wu L."/>
            <person name="Ma J."/>
        </authorList>
    </citation>
    <scope>NUCLEOTIDE SEQUENCE [LARGE SCALE GENOMIC DNA]</scope>
    <source>
        <strain evidence="3">CGMCC 1.12791</strain>
    </source>
</reference>
<keyword evidence="3" id="KW-1185">Reference proteome</keyword>
<feature type="compositionally biased region" description="Polar residues" evidence="1">
    <location>
        <begin position="29"/>
        <end position="40"/>
    </location>
</feature>
<evidence type="ECO:0000256" key="1">
    <source>
        <dbReference type="SAM" id="MobiDB-lite"/>
    </source>
</evidence>
<dbReference type="RefSeq" id="WP_191280028.1">
    <property type="nucleotide sequence ID" value="NZ_BNAD01000008.1"/>
</dbReference>
<gene>
    <name evidence="2" type="ORF">GCM10011376_27200</name>
</gene>
<protein>
    <recommendedName>
        <fullName evidence="4">PQQ-like domain-containing protein</fullName>
    </recommendedName>
</protein>
<accession>A0ABQ3HKA5</accession>